<dbReference type="RefSeq" id="WP_206725759.1">
    <property type="nucleotide sequence ID" value="NZ_CP071090.1"/>
</dbReference>
<gene>
    <name evidence="3" type="ORF">JY651_04265</name>
</gene>
<feature type="region of interest" description="Disordered" evidence="1">
    <location>
        <begin position="203"/>
        <end position="230"/>
    </location>
</feature>
<evidence type="ECO:0000313" key="3">
    <source>
        <dbReference type="EMBL" id="QSQ24193.1"/>
    </source>
</evidence>
<feature type="transmembrane region" description="Helical" evidence="2">
    <location>
        <begin position="12"/>
        <end position="30"/>
    </location>
</feature>
<dbReference type="EMBL" id="CP071090">
    <property type="protein sequence ID" value="QSQ24193.1"/>
    <property type="molecule type" value="Genomic_DNA"/>
</dbReference>
<organism evidence="3 4">
    <name type="scientific">Pyxidicoccus parkwayensis</name>
    <dbReference type="NCBI Taxonomy" id="2813578"/>
    <lineage>
        <taxon>Bacteria</taxon>
        <taxon>Pseudomonadati</taxon>
        <taxon>Myxococcota</taxon>
        <taxon>Myxococcia</taxon>
        <taxon>Myxococcales</taxon>
        <taxon>Cystobacterineae</taxon>
        <taxon>Myxococcaceae</taxon>
        <taxon>Pyxidicoccus</taxon>
    </lineage>
</organism>
<sequence>MAVNARWKGLPWLVAAGVVVGLVVLGVALLKCPERVAAPGASPPSAAAPAAPAAPVADSAPAATPPEPSKPAAGAMAAYLPPPPSVPADQEPQVHPVDLKALRAKLPDNLYWTVAAPTEDPQVLKQRDEDSRRWNDVYGKVLSGTATEEEIRQYYSHRRQVSEDMMAFANTVLADYGDRLPEQERGLYELSVDMHRTRLAELPRQEQEAFARRQEQERRREAWRQGRQQP</sequence>
<feature type="compositionally biased region" description="Low complexity" evidence="1">
    <location>
        <begin position="38"/>
        <end position="62"/>
    </location>
</feature>
<evidence type="ECO:0000256" key="1">
    <source>
        <dbReference type="SAM" id="MobiDB-lite"/>
    </source>
</evidence>
<keyword evidence="4" id="KW-1185">Reference proteome</keyword>
<evidence type="ECO:0000313" key="4">
    <source>
        <dbReference type="Proteomes" id="UP000662747"/>
    </source>
</evidence>
<name>A0ABX7P0D8_9BACT</name>
<dbReference type="Proteomes" id="UP000662747">
    <property type="component" value="Chromosome"/>
</dbReference>
<reference evidence="3 4" key="1">
    <citation type="submission" date="2021-02" db="EMBL/GenBank/DDBJ databases">
        <title>De Novo genome assembly of isolated myxobacteria.</title>
        <authorList>
            <person name="Stevens D.C."/>
        </authorList>
    </citation>
    <scope>NUCLEOTIDE SEQUENCE [LARGE SCALE GENOMIC DNA]</scope>
    <source>
        <strain evidence="4">SCPEA02</strain>
    </source>
</reference>
<protein>
    <recommendedName>
        <fullName evidence="5">Lipase helper protein</fullName>
    </recommendedName>
</protein>
<feature type="compositionally biased region" description="Basic and acidic residues" evidence="1">
    <location>
        <begin position="203"/>
        <end position="224"/>
    </location>
</feature>
<accession>A0ABX7P0D8</accession>
<keyword evidence="2" id="KW-0472">Membrane</keyword>
<evidence type="ECO:0008006" key="5">
    <source>
        <dbReference type="Google" id="ProtNLM"/>
    </source>
</evidence>
<evidence type="ECO:0000256" key="2">
    <source>
        <dbReference type="SAM" id="Phobius"/>
    </source>
</evidence>
<feature type="region of interest" description="Disordered" evidence="1">
    <location>
        <begin position="38"/>
        <end position="93"/>
    </location>
</feature>
<proteinExistence type="predicted"/>
<keyword evidence="2" id="KW-0812">Transmembrane</keyword>
<keyword evidence="2" id="KW-1133">Transmembrane helix</keyword>